<keyword evidence="3" id="KW-1185">Reference proteome</keyword>
<organism evidence="2 3">
    <name type="scientific">Roridomyces roridus</name>
    <dbReference type="NCBI Taxonomy" id="1738132"/>
    <lineage>
        <taxon>Eukaryota</taxon>
        <taxon>Fungi</taxon>
        <taxon>Dikarya</taxon>
        <taxon>Basidiomycota</taxon>
        <taxon>Agaricomycotina</taxon>
        <taxon>Agaricomycetes</taxon>
        <taxon>Agaricomycetidae</taxon>
        <taxon>Agaricales</taxon>
        <taxon>Marasmiineae</taxon>
        <taxon>Mycenaceae</taxon>
        <taxon>Roridomyces</taxon>
    </lineage>
</organism>
<evidence type="ECO:0000313" key="3">
    <source>
        <dbReference type="Proteomes" id="UP001221142"/>
    </source>
</evidence>
<name>A0AAD7FNM0_9AGAR</name>
<proteinExistence type="predicted"/>
<accession>A0AAD7FNM0</accession>
<feature type="signal peptide" evidence="1">
    <location>
        <begin position="1"/>
        <end position="21"/>
    </location>
</feature>
<keyword evidence="1" id="KW-0732">Signal</keyword>
<gene>
    <name evidence="2" type="ORF">FB45DRAFT_909554</name>
</gene>
<dbReference type="Proteomes" id="UP001221142">
    <property type="component" value="Unassembled WGS sequence"/>
</dbReference>
<evidence type="ECO:0000256" key="1">
    <source>
        <dbReference type="SAM" id="SignalP"/>
    </source>
</evidence>
<evidence type="ECO:0000313" key="2">
    <source>
        <dbReference type="EMBL" id="KAJ7634684.1"/>
    </source>
</evidence>
<reference evidence="2" key="1">
    <citation type="submission" date="2023-03" db="EMBL/GenBank/DDBJ databases">
        <title>Massive genome expansion in bonnet fungi (Mycena s.s.) driven by repeated elements and novel gene families across ecological guilds.</title>
        <authorList>
            <consortium name="Lawrence Berkeley National Laboratory"/>
            <person name="Harder C.B."/>
            <person name="Miyauchi S."/>
            <person name="Viragh M."/>
            <person name="Kuo A."/>
            <person name="Thoen E."/>
            <person name="Andreopoulos B."/>
            <person name="Lu D."/>
            <person name="Skrede I."/>
            <person name="Drula E."/>
            <person name="Henrissat B."/>
            <person name="Morin E."/>
            <person name="Kohler A."/>
            <person name="Barry K."/>
            <person name="LaButti K."/>
            <person name="Morin E."/>
            <person name="Salamov A."/>
            <person name="Lipzen A."/>
            <person name="Mereny Z."/>
            <person name="Hegedus B."/>
            <person name="Baldrian P."/>
            <person name="Stursova M."/>
            <person name="Weitz H."/>
            <person name="Taylor A."/>
            <person name="Grigoriev I.V."/>
            <person name="Nagy L.G."/>
            <person name="Martin F."/>
            <person name="Kauserud H."/>
        </authorList>
    </citation>
    <scope>NUCLEOTIDE SEQUENCE</scope>
    <source>
        <strain evidence="2">9284</strain>
    </source>
</reference>
<dbReference type="AlphaFoldDB" id="A0AAD7FNM0"/>
<sequence>MLALRLLSVFIFAAIPLHVAACEFECQTGTCNTVLANYETAVKETTSAIAEDIETRGLVSTPRPKLQSQLMEGYKDCSFETLNATVFPGYFHGKCQNKTTGIDPEGCPNPDCPVVCGTSGSMVHYYSIFRGLSFNATAASLVRAVKDIRSKSEQSRRSENASDWNSVEKRVPVTLMASCGGSMLAYCDKEAAMKKVMLSYP</sequence>
<feature type="chain" id="PRO_5042208987" evidence="1">
    <location>
        <begin position="22"/>
        <end position="201"/>
    </location>
</feature>
<dbReference type="EMBL" id="JARKIF010000007">
    <property type="protein sequence ID" value="KAJ7634684.1"/>
    <property type="molecule type" value="Genomic_DNA"/>
</dbReference>
<comment type="caution">
    <text evidence="2">The sequence shown here is derived from an EMBL/GenBank/DDBJ whole genome shotgun (WGS) entry which is preliminary data.</text>
</comment>
<protein>
    <submittedName>
        <fullName evidence="2">Uncharacterized protein</fullName>
    </submittedName>
</protein>